<feature type="transmembrane region" description="Helical" evidence="7">
    <location>
        <begin position="6"/>
        <end position="24"/>
    </location>
</feature>
<feature type="transmembrane region" description="Helical" evidence="7">
    <location>
        <begin position="56"/>
        <end position="78"/>
    </location>
</feature>
<feature type="transmembrane region" description="Helical" evidence="7">
    <location>
        <begin position="230"/>
        <end position="254"/>
    </location>
</feature>
<evidence type="ECO:0000256" key="6">
    <source>
        <dbReference type="ARBA" id="ARBA00023136"/>
    </source>
</evidence>
<evidence type="ECO:0000256" key="2">
    <source>
        <dbReference type="ARBA" id="ARBA00022448"/>
    </source>
</evidence>
<dbReference type="GO" id="GO:0005886">
    <property type="term" value="C:plasma membrane"/>
    <property type="evidence" value="ECO:0007669"/>
    <property type="project" value="UniProtKB-SubCell"/>
</dbReference>
<keyword evidence="10" id="KW-1185">Reference proteome</keyword>
<dbReference type="GO" id="GO:0022857">
    <property type="term" value="F:transmembrane transporter activity"/>
    <property type="evidence" value="ECO:0007669"/>
    <property type="project" value="InterPro"/>
</dbReference>
<keyword evidence="6 7" id="KW-0472">Membrane</keyword>
<dbReference type="InterPro" id="IPR020846">
    <property type="entry name" value="MFS_dom"/>
</dbReference>
<evidence type="ECO:0000256" key="4">
    <source>
        <dbReference type="ARBA" id="ARBA00022692"/>
    </source>
</evidence>
<keyword evidence="4 7" id="KW-0812">Transmembrane</keyword>
<keyword evidence="2" id="KW-0813">Transport</keyword>
<organism evidence="9 10">
    <name type="scientific">Saccharothrix tamanrassetensis</name>
    <dbReference type="NCBI Taxonomy" id="1051531"/>
    <lineage>
        <taxon>Bacteria</taxon>
        <taxon>Bacillati</taxon>
        <taxon>Actinomycetota</taxon>
        <taxon>Actinomycetes</taxon>
        <taxon>Pseudonocardiales</taxon>
        <taxon>Pseudonocardiaceae</taxon>
        <taxon>Saccharothrix</taxon>
    </lineage>
</organism>
<sequence length="369" mass="36552">MSWVVNAYGLAFGALLLAGGQLTDVLGARRILLIGLSAFAAASLAAGLAPTAPLLIAARAVQGAGAALLAPAALALVLRHHPTRLGVWGGVSGAGGAAGVLLGGLLTGTLGWQAIFLVTVPVTIAAIGATRLLVPRDSPTGGRLDVTGAVTATGGLVALTYGLTAPDPVLPVALAAILLTTFLITQRRAKSPVLRTFTTTGRANTAMAVLGAVWVSLFYFLPLYQQQVLGYPPLVAGLAQLPLAGAVVLGSAFAPRLPRRALPVALTALAAGLAWFATGPAFPFDVLGPSLLTGAGLGVAFVHLTVDATRVPTADAGVAGGLVNTSRQVGGAIGLAALVATTTGFAAAFTATAVLAAVAAVPTLRGAQR</sequence>
<protein>
    <submittedName>
        <fullName evidence="9">MFS family permease</fullName>
    </submittedName>
</protein>
<accession>A0A841CTZ3</accession>
<keyword evidence="3" id="KW-1003">Cell membrane</keyword>
<dbReference type="PANTHER" id="PTHR42718">
    <property type="entry name" value="MAJOR FACILITATOR SUPERFAMILY MULTIDRUG TRANSPORTER MFSC"/>
    <property type="match status" value="1"/>
</dbReference>
<keyword evidence="5 7" id="KW-1133">Transmembrane helix</keyword>
<dbReference type="InterPro" id="IPR011701">
    <property type="entry name" value="MFS"/>
</dbReference>
<feature type="domain" description="Major facilitator superfamily (MFS) profile" evidence="8">
    <location>
        <begin position="1"/>
        <end position="369"/>
    </location>
</feature>
<evidence type="ECO:0000256" key="7">
    <source>
        <dbReference type="SAM" id="Phobius"/>
    </source>
</evidence>
<feature type="transmembrane region" description="Helical" evidence="7">
    <location>
        <begin position="261"/>
        <end position="282"/>
    </location>
</feature>
<reference evidence="9 10" key="1">
    <citation type="submission" date="2020-08" db="EMBL/GenBank/DDBJ databases">
        <title>Genomic Encyclopedia of Type Strains, Phase III (KMG-III): the genomes of soil and plant-associated and newly described type strains.</title>
        <authorList>
            <person name="Whitman W."/>
        </authorList>
    </citation>
    <scope>NUCLEOTIDE SEQUENCE [LARGE SCALE GENOMIC DNA]</scope>
    <source>
        <strain evidence="9 10">CECT 8640</strain>
    </source>
</reference>
<feature type="transmembrane region" description="Helical" evidence="7">
    <location>
        <begin position="206"/>
        <end position="224"/>
    </location>
</feature>
<dbReference type="EMBL" id="JACHJN010000011">
    <property type="protein sequence ID" value="MBB5959497.1"/>
    <property type="molecule type" value="Genomic_DNA"/>
</dbReference>
<name>A0A841CTZ3_9PSEU</name>
<evidence type="ECO:0000313" key="10">
    <source>
        <dbReference type="Proteomes" id="UP000547510"/>
    </source>
</evidence>
<evidence type="ECO:0000259" key="8">
    <source>
        <dbReference type="PROSITE" id="PS50850"/>
    </source>
</evidence>
<feature type="transmembrane region" description="Helical" evidence="7">
    <location>
        <begin position="146"/>
        <end position="163"/>
    </location>
</feature>
<gene>
    <name evidence="9" type="ORF">FHS29_006118</name>
</gene>
<dbReference type="InterPro" id="IPR036259">
    <property type="entry name" value="MFS_trans_sf"/>
</dbReference>
<dbReference type="PROSITE" id="PS50850">
    <property type="entry name" value="MFS"/>
    <property type="match status" value="1"/>
</dbReference>
<dbReference type="Gene3D" id="1.20.1720.10">
    <property type="entry name" value="Multidrug resistance protein D"/>
    <property type="match status" value="1"/>
</dbReference>
<dbReference type="Pfam" id="PF07690">
    <property type="entry name" value="MFS_1"/>
    <property type="match status" value="1"/>
</dbReference>
<feature type="transmembrane region" description="Helical" evidence="7">
    <location>
        <begin position="332"/>
        <end position="361"/>
    </location>
</feature>
<feature type="transmembrane region" description="Helical" evidence="7">
    <location>
        <begin position="169"/>
        <end position="185"/>
    </location>
</feature>
<dbReference type="Gene3D" id="1.20.1250.20">
    <property type="entry name" value="MFS general substrate transporter like domains"/>
    <property type="match status" value="1"/>
</dbReference>
<feature type="transmembrane region" description="Helical" evidence="7">
    <location>
        <begin position="85"/>
        <end position="106"/>
    </location>
</feature>
<evidence type="ECO:0000256" key="5">
    <source>
        <dbReference type="ARBA" id="ARBA00022989"/>
    </source>
</evidence>
<evidence type="ECO:0000256" key="3">
    <source>
        <dbReference type="ARBA" id="ARBA00022475"/>
    </source>
</evidence>
<evidence type="ECO:0000313" key="9">
    <source>
        <dbReference type="EMBL" id="MBB5959497.1"/>
    </source>
</evidence>
<dbReference type="Proteomes" id="UP000547510">
    <property type="component" value="Unassembled WGS sequence"/>
</dbReference>
<evidence type="ECO:0000256" key="1">
    <source>
        <dbReference type="ARBA" id="ARBA00004651"/>
    </source>
</evidence>
<proteinExistence type="predicted"/>
<feature type="transmembrane region" description="Helical" evidence="7">
    <location>
        <begin position="31"/>
        <end position="50"/>
    </location>
</feature>
<comment type="caution">
    <text evidence="9">The sequence shown here is derived from an EMBL/GenBank/DDBJ whole genome shotgun (WGS) entry which is preliminary data.</text>
</comment>
<comment type="subcellular location">
    <subcellularLocation>
        <location evidence="1">Cell membrane</location>
        <topology evidence="1">Multi-pass membrane protein</topology>
    </subcellularLocation>
</comment>
<dbReference type="AlphaFoldDB" id="A0A841CTZ3"/>
<dbReference type="PANTHER" id="PTHR42718:SF46">
    <property type="entry name" value="BLR6921 PROTEIN"/>
    <property type="match status" value="1"/>
</dbReference>
<feature type="transmembrane region" description="Helical" evidence="7">
    <location>
        <begin position="112"/>
        <end position="134"/>
    </location>
</feature>
<dbReference type="SUPFAM" id="SSF103473">
    <property type="entry name" value="MFS general substrate transporter"/>
    <property type="match status" value="1"/>
</dbReference>